<dbReference type="RefSeq" id="WP_066518614.1">
    <property type="nucleotide sequence ID" value="NZ_CABMOF010000001.1"/>
</dbReference>
<dbReference type="SUPFAM" id="SSF63999">
    <property type="entry name" value="Thiamin pyrophosphokinase, catalytic domain"/>
    <property type="match status" value="1"/>
</dbReference>
<keyword evidence="3 7" id="KW-0418">Kinase</keyword>
<proteinExistence type="predicted"/>
<dbReference type="PATRIC" id="fig|626937.4.peg.2191"/>
<sequence length="208" mass="22755">MKALLVASGIAPGRALFLRSAREADMTIAIDGGLRVFRDYGLVPDLIVGDMDSVEAELLKSYRVKSDLVAVPAEKNETDAALAVDEAVRRGAKKILLLGATGGRIDHLLSNLMLLKYALVKGTVLTLEDDEQEITLHRGIFDLYGQKGQTVSIIPMNQQAVVTAKGLYYPLEKLVLTNEKPRGVSNLFLTDHAVIESDDFVFICKNKQ</sequence>
<dbReference type="STRING" id="626937.HMPREF3293_02223"/>
<dbReference type="Pfam" id="PF04263">
    <property type="entry name" value="TPK_catalytic"/>
    <property type="match status" value="1"/>
</dbReference>
<keyword evidence="4" id="KW-0067">ATP-binding</keyword>
<dbReference type="EMBL" id="LSZW01000063">
    <property type="protein sequence ID" value="KXK64974.1"/>
    <property type="molecule type" value="Genomic_DNA"/>
</dbReference>
<dbReference type="GO" id="GO:0030975">
    <property type="term" value="F:thiamine binding"/>
    <property type="evidence" value="ECO:0007669"/>
    <property type="project" value="InterPro"/>
</dbReference>
<evidence type="ECO:0000256" key="2">
    <source>
        <dbReference type="ARBA" id="ARBA00022741"/>
    </source>
</evidence>
<dbReference type="InterPro" id="IPR036371">
    <property type="entry name" value="TPK_B1-bd_sf"/>
</dbReference>
<evidence type="ECO:0000256" key="5">
    <source>
        <dbReference type="NCBIfam" id="TIGR01378"/>
    </source>
</evidence>
<gene>
    <name evidence="7" type="ORF">HMPREF3293_02223</name>
</gene>
<dbReference type="SMART" id="SM00983">
    <property type="entry name" value="TPK_B1_binding"/>
    <property type="match status" value="1"/>
</dbReference>
<comment type="caution">
    <text evidence="7">The sequence shown here is derived from an EMBL/GenBank/DDBJ whole genome shotgun (WGS) entry which is preliminary data.</text>
</comment>
<dbReference type="InterPro" id="IPR053149">
    <property type="entry name" value="TPK"/>
</dbReference>
<evidence type="ECO:0000256" key="4">
    <source>
        <dbReference type="ARBA" id="ARBA00022840"/>
    </source>
</evidence>
<dbReference type="CDD" id="cd07995">
    <property type="entry name" value="TPK"/>
    <property type="match status" value="1"/>
</dbReference>
<dbReference type="GO" id="GO:0006772">
    <property type="term" value="P:thiamine metabolic process"/>
    <property type="evidence" value="ECO:0007669"/>
    <property type="project" value="UniProtKB-UniRule"/>
</dbReference>
<evidence type="ECO:0000256" key="1">
    <source>
        <dbReference type="ARBA" id="ARBA00022679"/>
    </source>
</evidence>
<dbReference type="OrthoDB" id="9804377at2"/>
<protein>
    <recommendedName>
        <fullName evidence="5">Thiamine diphosphokinase</fullName>
        <ecNumber evidence="5">2.7.6.2</ecNumber>
    </recommendedName>
</protein>
<dbReference type="InterPro" id="IPR036759">
    <property type="entry name" value="TPK_catalytic_sf"/>
</dbReference>
<organism evidence="7 8">
    <name type="scientific">Christensenella minuta</name>
    <dbReference type="NCBI Taxonomy" id="626937"/>
    <lineage>
        <taxon>Bacteria</taxon>
        <taxon>Bacillati</taxon>
        <taxon>Bacillota</taxon>
        <taxon>Clostridia</taxon>
        <taxon>Christensenellales</taxon>
        <taxon>Christensenellaceae</taxon>
        <taxon>Christensenella</taxon>
    </lineage>
</organism>
<accession>A0A136Q320</accession>
<dbReference type="Pfam" id="PF04265">
    <property type="entry name" value="TPK_B1_binding"/>
    <property type="match status" value="1"/>
</dbReference>
<dbReference type="NCBIfam" id="TIGR01378">
    <property type="entry name" value="thi_PPkinase"/>
    <property type="match status" value="1"/>
</dbReference>
<dbReference type="InterPro" id="IPR007371">
    <property type="entry name" value="TPK_catalytic"/>
</dbReference>
<keyword evidence="2" id="KW-0547">Nucleotide-binding</keyword>
<feature type="domain" description="Thiamin pyrophosphokinase thiamin-binding" evidence="6">
    <location>
        <begin position="145"/>
        <end position="201"/>
    </location>
</feature>
<dbReference type="PANTHER" id="PTHR41299:SF1">
    <property type="entry name" value="THIAMINE PYROPHOSPHOKINASE"/>
    <property type="match status" value="1"/>
</dbReference>
<evidence type="ECO:0000313" key="7">
    <source>
        <dbReference type="EMBL" id="KXK64974.1"/>
    </source>
</evidence>
<dbReference type="SUPFAM" id="SSF63862">
    <property type="entry name" value="Thiamin pyrophosphokinase, substrate-binding domain"/>
    <property type="match status" value="1"/>
</dbReference>
<name>A0A136Q320_9FIRM</name>
<reference evidence="8" key="1">
    <citation type="submission" date="2016-02" db="EMBL/GenBank/DDBJ databases">
        <authorList>
            <person name="Mitreva M."/>
            <person name="Pepin K.H."/>
            <person name="Mihindukulasuriya K.A."/>
            <person name="Fulton R."/>
            <person name="Fronick C."/>
            <person name="O'Laughlin M."/>
            <person name="Miner T."/>
            <person name="Herter B."/>
            <person name="Rosa B.A."/>
            <person name="Cordes M."/>
            <person name="Tomlinson C."/>
            <person name="Wollam A."/>
            <person name="Palsikar V.B."/>
            <person name="Mardis E.R."/>
            <person name="Wilson R.K."/>
        </authorList>
    </citation>
    <scope>NUCLEOTIDE SEQUENCE [LARGE SCALE GENOMIC DNA]</scope>
    <source>
        <strain evidence="8">DSM 22607</strain>
    </source>
</reference>
<evidence type="ECO:0000259" key="6">
    <source>
        <dbReference type="SMART" id="SM00983"/>
    </source>
</evidence>
<dbReference type="PANTHER" id="PTHR41299">
    <property type="entry name" value="THIAMINE PYROPHOSPHOKINASE"/>
    <property type="match status" value="1"/>
</dbReference>
<dbReference type="KEGG" id="cmiu:B1H56_04190"/>
<evidence type="ECO:0000256" key="3">
    <source>
        <dbReference type="ARBA" id="ARBA00022777"/>
    </source>
</evidence>
<dbReference type="GO" id="GO:0004788">
    <property type="term" value="F:thiamine diphosphokinase activity"/>
    <property type="evidence" value="ECO:0007669"/>
    <property type="project" value="UniProtKB-UniRule"/>
</dbReference>
<evidence type="ECO:0000313" key="8">
    <source>
        <dbReference type="Proteomes" id="UP000070366"/>
    </source>
</evidence>
<dbReference type="InterPro" id="IPR007373">
    <property type="entry name" value="Thiamin_PyroPKinase_B1-bd"/>
</dbReference>
<dbReference type="GO" id="GO:0016301">
    <property type="term" value="F:kinase activity"/>
    <property type="evidence" value="ECO:0007669"/>
    <property type="project" value="UniProtKB-KW"/>
</dbReference>
<dbReference type="Gene3D" id="3.40.50.10240">
    <property type="entry name" value="Thiamin pyrophosphokinase, catalytic domain"/>
    <property type="match status" value="1"/>
</dbReference>
<keyword evidence="1" id="KW-0808">Transferase</keyword>
<dbReference type="EC" id="2.7.6.2" evidence="5"/>
<dbReference type="InterPro" id="IPR006282">
    <property type="entry name" value="Thi_PPkinase"/>
</dbReference>
<dbReference type="GO" id="GO:0005524">
    <property type="term" value="F:ATP binding"/>
    <property type="evidence" value="ECO:0007669"/>
    <property type="project" value="UniProtKB-KW"/>
</dbReference>
<keyword evidence="8" id="KW-1185">Reference proteome</keyword>
<dbReference type="Proteomes" id="UP000070366">
    <property type="component" value="Unassembled WGS sequence"/>
</dbReference>
<dbReference type="AlphaFoldDB" id="A0A136Q320"/>
<dbReference type="GO" id="GO:0009229">
    <property type="term" value="P:thiamine diphosphate biosynthetic process"/>
    <property type="evidence" value="ECO:0007669"/>
    <property type="project" value="InterPro"/>
</dbReference>